<dbReference type="InterPro" id="IPR010679">
    <property type="entry name" value="DUF1254"/>
</dbReference>
<keyword evidence="1" id="KW-0732">Signal</keyword>
<protein>
    <submittedName>
        <fullName evidence="3">DUF1254 domain-containing protein</fullName>
    </submittedName>
</protein>
<feature type="chain" id="PRO_5040730941" evidence="1">
    <location>
        <begin position="23"/>
        <end position="300"/>
    </location>
</feature>
<dbReference type="Gene3D" id="1.10.3360.10">
    <property type="entry name" value="VPA0735-like domain"/>
    <property type="match status" value="1"/>
</dbReference>
<sequence length="300" mass="33850">MYANKLIYSVCAILILSSSLHAQKVKDPIGGQSNRPLSKEDLDYQLKYQRAFETSLWAMPAVAIYKLRTAAFTPEIGLDNNIIAASLSLAGPSKELLTANSSTSYITAFTDLSKGPVVLSIPSSNEEGKLYGQVVDHWQRTIADVGPSGLDQGKGGNYIFTPPGYEKDVPEEYLHVSSPSYRIAFVFRSIRLKDKTEEDAYNYAKKLKMYYLKDGAPNQQQFEDAEDNRYSTLPVYDYTYFRDVHEIFSLENVEEGDKHMTGMLEYLGIKKGKPFNPDTKTIEAMNNAMGDLYIHIQEQW</sequence>
<dbReference type="PANTHER" id="PTHR36509">
    <property type="entry name" value="BLL3101 PROTEIN"/>
    <property type="match status" value="1"/>
</dbReference>
<evidence type="ECO:0000259" key="2">
    <source>
        <dbReference type="Pfam" id="PF06863"/>
    </source>
</evidence>
<dbReference type="Proteomes" id="UP001139226">
    <property type="component" value="Unassembled WGS sequence"/>
</dbReference>
<organism evidence="3 4">
    <name type="scientific">Christiangramia lutea</name>
    <dbReference type="NCBI Taxonomy" id="1607951"/>
    <lineage>
        <taxon>Bacteria</taxon>
        <taxon>Pseudomonadati</taxon>
        <taxon>Bacteroidota</taxon>
        <taxon>Flavobacteriia</taxon>
        <taxon>Flavobacteriales</taxon>
        <taxon>Flavobacteriaceae</taxon>
        <taxon>Christiangramia</taxon>
    </lineage>
</organism>
<proteinExistence type="predicted"/>
<evidence type="ECO:0000313" key="3">
    <source>
        <dbReference type="EMBL" id="MCH4823887.1"/>
    </source>
</evidence>
<evidence type="ECO:0000256" key="1">
    <source>
        <dbReference type="SAM" id="SignalP"/>
    </source>
</evidence>
<dbReference type="Gene3D" id="2.60.40.1610">
    <property type="entry name" value="Domain of unknown function DUF1254"/>
    <property type="match status" value="1"/>
</dbReference>
<dbReference type="PANTHER" id="PTHR36509:SF3">
    <property type="entry name" value="SIGNAL PEPTIDE PROTEIN"/>
    <property type="match status" value="1"/>
</dbReference>
<dbReference type="Pfam" id="PF06863">
    <property type="entry name" value="DUF1254"/>
    <property type="match status" value="1"/>
</dbReference>
<comment type="caution">
    <text evidence="3">The sequence shown here is derived from an EMBL/GenBank/DDBJ whole genome shotgun (WGS) entry which is preliminary data.</text>
</comment>
<dbReference type="SUPFAM" id="SSF160935">
    <property type="entry name" value="VPA0735-like"/>
    <property type="match status" value="1"/>
</dbReference>
<evidence type="ECO:0000313" key="4">
    <source>
        <dbReference type="Proteomes" id="UP001139226"/>
    </source>
</evidence>
<feature type="domain" description="DUF1254" evidence="2">
    <location>
        <begin position="89"/>
        <end position="210"/>
    </location>
</feature>
<dbReference type="RefSeq" id="WP_240714053.1">
    <property type="nucleotide sequence ID" value="NZ_JAKVTV010000003.1"/>
</dbReference>
<reference evidence="3" key="1">
    <citation type="submission" date="2022-03" db="EMBL/GenBank/DDBJ databases">
        <title>Gramella crocea sp. nov., isolated from activated sludge of a seafood processing plant.</title>
        <authorList>
            <person name="Zhang X."/>
        </authorList>
    </citation>
    <scope>NUCLEOTIDE SEQUENCE</scope>
    <source>
        <strain evidence="3">YJ019</strain>
    </source>
</reference>
<dbReference type="InterPro" id="IPR037050">
    <property type="entry name" value="DUF1254_sf"/>
</dbReference>
<accession>A0A9X2AC01</accession>
<dbReference type="EMBL" id="JAKVTV010000003">
    <property type="protein sequence ID" value="MCH4823887.1"/>
    <property type="molecule type" value="Genomic_DNA"/>
</dbReference>
<keyword evidence="4" id="KW-1185">Reference proteome</keyword>
<gene>
    <name evidence="3" type="ORF">ML462_11960</name>
</gene>
<name>A0A9X2AC01_9FLAO</name>
<dbReference type="AlphaFoldDB" id="A0A9X2AC01"/>
<feature type="signal peptide" evidence="1">
    <location>
        <begin position="1"/>
        <end position="22"/>
    </location>
</feature>